<dbReference type="InterPro" id="IPR016024">
    <property type="entry name" value="ARM-type_fold"/>
</dbReference>
<proteinExistence type="predicted"/>
<dbReference type="PANTHER" id="PTHR21386:SF0">
    <property type="entry name" value="PROTEIN INSCUTEABLE HOMOLOG"/>
    <property type="match status" value="1"/>
</dbReference>
<dbReference type="Proteomes" id="UP001159363">
    <property type="component" value="Chromosome 13"/>
</dbReference>
<organism evidence="2 3">
    <name type="scientific">Dryococelus australis</name>
    <dbReference type="NCBI Taxonomy" id="614101"/>
    <lineage>
        <taxon>Eukaryota</taxon>
        <taxon>Metazoa</taxon>
        <taxon>Ecdysozoa</taxon>
        <taxon>Arthropoda</taxon>
        <taxon>Hexapoda</taxon>
        <taxon>Insecta</taxon>
        <taxon>Pterygota</taxon>
        <taxon>Neoptera</taxon>
        <taxon>Polyneoptera</taxon>
        <taxon>Phasmatodea</taxon>
        <taxon>Verophasmatodea</taxon>
        <taxon>Anareolatae</taxon>
        <taxon>Phasmatidae</taxon>
        <taxon>Eurycanthinae</taxon>
        <taxon>Dryococelus</taxon>
    </lineage>
</organism>
<gene>
    <name evidence="2" type="ORF">PR048_030094</name>
</gene>
<feature type="domain" description="Protein inscuteable homologue C-terminal" evidence="1">
    <location>
        <begin position="143"/>
        <end position="511"/>
    </location>
</feature>
<dbReference type="InterPro" id="IPR039921">
    <property type="entry name" value="Inscuteable"/>
</dbReference>
<name>A0ABQ9GAL9_9NEOP</name>
<comment type="caution">
    <text evidence="2">The sequence shown here is derived from an EMBL/GenBank/DDBJ whole genome shotgun (WGS) entry which is preliminary data.</text>
</comment>
<protein>
    <recommendedName>
        <fullName evidence="1">Protein inscuteable homologue C-terminal domain-containing protein</fullName>
    </recommendedName>
</protein>
<dbReference type="Gene3D" id="6.20.200.10">
    <property type="entry name" value="Inscuteable LGN-binding domain"/>
    <property type="match status" value="1"/>
</dbReference>
<evidence type="ECO:0000313" key="2">
    <source>
        <dbReference type="EMBL" id="KAJ8868556.1"/>
    </source>
</evidence>
<dbReference type="InterPro" id="IPR011989">
    <property type="entry name" value="ARM-like"/>
</dbReference>
<dbReference type="InterPro" id="IPR045789">
    <property type="entry name" value="Insc_C"/>
</dbReference>
<dbReference type="Pfam" id="PF19427">
    <property type="entry name" value="Insc_C"/>
    <property type="match status" value="1"/>
</dbReference>
<dbReference type="EMBL" id="JARBHB010000014">
    <property type="protein sequence ID" value="KAJ8868556.1"/>
    <property type="molecule type" value="Genomic_DNA"/>
</dbReference>
<dbReference type="PANTHER" id="PTHR21386">
    <property type="entry name" value="INSCUTEABLE"/>
    <property type="match status" value="1"/>
</dbReference>
<dbReference type="Gene3D" id="1.25.10.10">
    <property type="entry name" value="Leucine-rich Repeat Variant"/>
    <property type="match status" value="2"/>
</dbReference>
<sequence length="516" mass="56317">MDGLHKRLNFSRSTKESSSCVQQWLTELRGIYEPECMTTLQSKSLAMDLNQQVAAMAAATTGAVQVVQERTRLISAEFTKLCRDPSQHSPEVISENHEKLKSGWPDQELNPGPPECESSELPVHHLAQQLDSGQMEHVGPLVQSLVGNITEFLQHHAKSRDEERLLLETCDRLRLLAAQNPVSRETMMSDVGLLGQQFTSLVDSALKQQISMLVAVLEEPASEMALRAALASLADLGMDGAHLSRLVAQCEGVRALLTVVLESRSSSIRIAALRSLATVCCVSESIRQLEQCGGVEILAEFLSEDKKPEAEYSEAAAVLAQITAPWVEDNQSVKGLSQHLSSLVKSLTRLMYNTESCETLLLSAAALANLTFMEPQVVWPLLDCGTAGKLLCAVRARGPNASVFLQEQAATLLANMAAVPESRSHLAEHRAVVALLCFLQIRHSPLQRAPEITAAERVQQKSAIALSRLCSDAEVAQQVVELQGVERLVRLCKEERERNHSDGVLVACLVSSTVLD</sequence>
<evidence type="ECO:0000313" key="3">
    <source>
        <dbReference type="Proteomes" id="UP001159363"/>
    </source>
</evidence>
<dbReference type="InterPro" id="IPR038205">
    <property type="entry name" value="INSC_LBD_sf"/>
</dbReference>
<accession>A0ABQ9GAL9</accession>
<keyword evidence="3" id="KW-1185">Reference proteome</keyword>
<reference evidence="2 3" key="1">
    <citation type="submission" date="2023-02" db="EMBL/GenBank/DDBJ databases">
        <title>LHISI_Scaffold_Assembly.</title>
        <authorList>
            <person name="Stuart O.P."/>
            <person name="Cleave R."/>
            <person name="Magrath M.J.L."/>
            <person name="Mikheyev A.S."/>
        </authorList>
    </citation>
    <scope>NUCLEOTIDE SEQUENCE [LARGE SCALE GENOMIC DNA]</scope>
    <source>
        <strain evidence="2">Daus_M_001</strain>
        <tissue evidence="2">Leg muscle</tissue>
    </source>
</reference>
<dbReference type="SUPFAM" id="SSF48371">
    <property type="entry name" value="ARM repeat"/>
    <property type="match status" value="1"/>
</dbReference>
<dbReference type="CDD" id="cd21966">
    <property type="entry name" value="INSC_LBD"/>
    <property type="match status" value="1"/>
</dbReference>
<evidence type="ECO:0000259" key="1">
    <source>
        <dbReference type="Pfam" id="PF19427"/>
    </source>
</evidence>